<dbReference type="Proteomes" id="UP000479710">
    <property type="component" value="Unassembled WGS sequence"/>
</dbReference>
<reference evidence="1 2" key="1">
    <citation type="submission" date="2019-11" db="EMBL/GenBank/DDBJ databases">
        <title>Whole genome sequence of Oryza granulata.</title>
        <authorList>
            <person name="Li W."/>
        </authorList>
    </citation>
    <scope>NUCLEOTIDE SEQUENCE [LARGE SCALE GENOMIC DNA]</scope>
    <source>
        <strain evidence="2">cv. Menghai</strain>
        <tissue evidence="1">Leaf</tissue>
    </source>
</reference>
<sequence>MAMAPRLLVDDSDSDELGRLLLHHWLLPLCLPLPVFFGAGNMAARSGGPRAPLGRIEPPVS</sequence>
<dbReference type="EMBL" id="SPHZ02000003">
    <property type="protein sequence ID" value="KAF0925872.1"/>
    <property type="molecule type" value="Genomic_DNA"/>
</dbReference>
<protein>
    <submittedName>
        <fullName evidence="1">Uncharacterized protein</fullName>
    </submittedName>
</protein>
<organism evidence="1 2">
    <name type="scientific">Oryza meyeriana var. granulata</name>
    <dbReference type="NCBI Taxonomy" id="110450"/>
    <lineage>
        <taxon>Eukaryota</taxon>
        <taxon>Viridiplantae</taxon>
        <taxon>Streptophyta</taxon>
        <taxon>Embryophyta</taxon>
        <taxon>Tracheophyta</taxon>
        <taxon>Spermatophyta</taxon>
        <taxon>Magnoliopsida</taxon>
        <taxon>Liliopsida</taxon>
        <taxon>Poales</taxon>
        <taxon>Poaceae</taxon>
        <taxon>BOP clade</taxon>
        <taxon>Oryzoideae</taxon>
        <taxon>Oryzeae</taxon>
        <taxon>Oryzinae</taxon>
        <taxon>Oryza</taxon>
        <taxon>Oryza meyeriana</taxon>
    </lineage>
</organism>
<comment type="caution">
    <text evidence="1">The sequence shown here is derived from an EMBL/GenBank/DDBJ whole genome shotgun (WGS) entry which is preliminary data.</text>
</comment>
<keyword evidence="2" id="KW-1185">Reference proteome</keyword>
<accession>A0A6G1EMM2</accession>
<evidence type="ECO:0000313" key="2">
    <source>
        <dbReference type="Proteomes" id="UP000479710"/>
    </source>
</evidence>
<proteinExistence type="predicted"/>
<dbReference type="AlphaFoldDB" id="A0A6G1EMM2"/>
<name>A0A6G1EMM2_9ORYZ</name>
<gene>
    <name evidence="1" type="ORF">E2562_018676</name>
</gene>
<evidence type="ECO:0000313" key="1">
    <source>
        <dbReference type="EMBL" id="KAF0925872.1"/>
    </source>
</evidence>